<dbReference type="PANTHER" id="PTHR45789">
    <property type="entry name" value="FI18025P1"/>
    <property type="match status" value="1"/>
</dbReference>
<gene>
    <name evidence="4" type="ORF">PACTADRAFT_16893</name>
</gene>
<evidence type="ECO:0000313" key="4">
    <source>
        <dbReference type="EMBL" id="ODV95371.1"/>
    </source>
</evidence>
<dbReference type="InterPro" id="IPR036910">
    <property type="entry name" value="HMG_box_dom_sf"/>
</dbReference>
<dbReference type="PANTHER" id="PTHR45789:SF2">
    <property type="entry name" value="FI18025P1"/>
    <property type="match status" value="1"/>
</dbReference>
<sequence length="619" mass="71689">MTASKFLETKELKQQQQPQQQNNIEFNNNDFIGFKSDHFDLYHEVASVFYNKNFNNVRNTLDKDISYFKKDNICLSPTSCEQENGNNVMNELSFYFPEHNIDSSEEKPVIIDSNQDITAITKLLSSEFSEKEDSISISESEVSRRSSAGTVSSSLTLQSLALTPATPSSTFDTGSYIDTNHFSDNESEFPTGKVSEISKKTNAINAYQNPLIYNDYKRNYEIIKEISFQQTGIADDNEPEYFLDDKVESTGDKTDMEYQPFQSKKFMVKLKIPTPKLALISNTMQSTTRLLSGVEHSTFIQHFHYTLSKRFAIPKLNTFIPYPTDISNIEASHYKTKAWIKLTKFSLERWNYLKEINSFKNNKVSVEELQTIQNLFMMDHKLEKLRLLAHNQILGAGDDVRSTADMPFQQKGEGIYYIEVKSSVGENDILEKENKRQLNNGIMSNLRHIYNINGTNEMFSSSSHKNRNLDENYVKRPLNSFMIYRASMMKFIHLLNLIDSVSPIIDEVFSSYENKMISSDYGKNKQELAILHRIFDIIEDNDENAATPFIDFINSRLSINKVSHSVLGHVISMLWQTESEEVKQRFAQFSEIEKKIHQKVYPNYKYKPKRNYYQTKVNN</sequence>
<dbReference type="OrthoDB" id="2307332at2759"/>
<name>A0A1E4TUE7_PACTA</name>
<dbReference type="Proteomes" id="UP000094236">
    <property type="component" value="Unassembled WGS sequence"/>
</dbReference>
<dbReference type="InterPro" id="IPR051356">
    <property type="entry name" value="SOX/SOX-like_TF"/>
</dbReference>
<keyword evidence="1" id="KW-0238">DNA-binding</keyword>
<protein>
    <submittedName>
        <fullName evidence="4">Uncharacterized protein</fullName>
    </submittedName>
</protein>
<evidence type="ECO:0000256" key="3">
    <source>
        <dbReference type="SAM" id="MobiDB-lite"/>
    </source>
</evidence>
<dbReference type="Gene3D" id="1.10.30.10">
    <property type="entry name" value="High mobility group box domain"/>
    <property type="match status" value="1"/>
</dbReference>
<keyword evidence="2" id="KW-0539">Nucleus</keyword>
<proteinExistence type="predicted"/>
<accession>A0A1E4TUE7</accession>
<organism evidence="4 5">
    <name type="scientific">Pachysolen tannophilus NRRL Y-2460</name>
    <dbReference type="NCBI Taxonomy" id="669874"/>
    <lineage>
        <taxon>Eukaryota</taxon>
        <taxon>Fungi</taxon>
        <taxon>Dikarya</taxon>
        <taxon>Ascomycota</taxon>
        <taxon>Saccharomycotina</taxon>
        <taxon>Pichiomycetes</taxon>
        <taxon>Pachysolenaceae</taxon>
        <taxon>Pachysolen</taxon>
    </lineage>
</organism>
<keyword evidence="5" id="KW-1185">Reference proteome</keyword>
<dbReference type="SUPFAM" id="SSF47095">
    <property type="entry name" value="HMG-box"/>
    <property type="match status" value="1"/>
</dbReference>
<evidence type="ECO:0000256" key="2">
    <source>
        <dbReference type="ARBA" id="ARBA00023242"/>
    </source>
</evidence>
<dbReference type="AlphaFoldDB" id="A0A1E4TUE7"/>
<feature type="region of interest" description="Disordered" evidence="3">
    <location>
        <begin position="1"/>
        <end position="20"/>
    </location>
</feature>
<dbReference type="STRING" id="669874.A0A1E4TUE7"/>
<dbReference type="GO" id="GO:0000981">
    <property type="term" value="F:DNA-binding transcription factor activity, RNA polymerase II-specific"/>
    <property type="evidence" value="ECO:0007669"/>
    <property type="project" value="TreeGrafter"/>
</dbReference>
<dbReference type="GO" id="GO:0005634">
    <property type="term" value="C:nucleus"/>
    <property type="evidence" value="ECO:0007669"/>
    <property type="project" value="TreeGrafter"/>
</dbReference>
<evidence type="ECO:0000256" key="1">
    <source>
        <dbReference type="ARBA" id="ARBA00023125"/>
    </source>
</evidence>
<dbReference type="GO" id="GO:0000978">
    <property type="term" value="F:RNA polymerase II cis-regulatory region sequence-specific DNA binding"/>
    <property type="evidence" value="ECO:0007669"/>
    <property type="project" value="TreeGrafter"/>
</dbReference>
<evidence type="ECO:0000313" key="5">
    <source>
        <dbReference type="Proteomes" id="UP000094236"/>
    </source>
</evidence>
<dbReference type="EMBL" id="KV454014">
    <property type="protein sequence ID" value="ODV95371.1"/>
    <property type="molecule type" value="Genomic_DNA"/>
</dbReference>
<reference evidence="5" key="1">
    <citation type="submission" date="2016-05" db="EMBL/GenBank/DDBJ databases">
        <title>Comparative genomics of biotechnologically important yeasts.</title>
        <authorList>
            <consortium name="DOE Joint Genome Institute"/>
            <person name="Riley R."/>
            <person name="Haridas S."/>
            <person name="Wolfe K.H."/>
            <person name="Lopes M.R."/>
            <person name="Hittinger C.T."/>
            <person name="Goker M."/>
            <person name="Salamov A."/>
            <person name="Wisecaver J."/>
            <person name="Long T.M."/>
            <person name="Aerts A.L."/>
            <person name="Barry K."/>
            <person name="Choi C."/>
            <person name="Clum A."/>
            <person name="Coughlan A.Y."/>
            <person name="Deshpande S."/>
            <person name="Douglass A.P."/>
            <person name="Hanson S.J."/>
            <person name="Klenk H.-P."/>
            <person name="Labutti K."/>
            <person name="Lapidus A."/>
            <person name="Lindquist E."/>
            <person name="Lipzen A."/>
            <person name="Meier-Kolthoff J.P."/>
            <person name="Ohm R.A."/>
            <person name="Otillar R.P."/>
            <person name="Pangilinan J."/>
            <person name="Peng Y."/>
            <person name="Rokas A."/>
            <person name="Rosa C.A."/>
            <person name="Scheuner C."/>
            <person name="Sibirny A.A."/>
            <person name="Slot J.C."/>
            <person name="Stielow J.B."/>
            <person name="Sun H."/>
            <person name="Kurtzman C.P."/>
            <person name="Blackwell M."/>
            <person name="Grigoriev I.V."/>
            <person name="Jeffries T.W."/>
        </authorList>
    </citation>
    <scope>NUCLEOTIDE SEQUENCE [LARGE SCALE GENOMIC DNA]</scope>
    <source>
        <strain evidence="5">NRRL Y-2460</strain>
    </source>
</reference>